<evidence type="ECO:0000259" key="1">
    <source>
        <dbReference type="Pfam" id="PF03161"/>
    </source>
</evidence>
<dbReference type="Pfam" id="PF03161">
    <property type="entry name" value="LAGLIDADG_2"/>
    <property type="match status" value="1"/>
</dbReference>
<keyword evidence="2" id="KW-0378">Hydrolase</keyword>
<organism evidence="2">
    <name type="scientific">Botryococcus braunii</name>
    <name type="common">Green alga</name>
    <dbReference type="NCBI Taxonomy" id="38881"/>
    <lineage>
        <taxon>Eukaryota</taxon>
        <taxon>Viridiplantae</taxon>
        <taxon>Chlorophyta</taxon>
        <taxon>core chlorophytes</taxon>
        <taxon>Trebouxiophyceae</taxon>
        <taxon>Trebouxiophyceae incertae sedis</taxon>
        <taxon>Elliptochloris clade</taxon>
        <taxon>Botryococcus</taxon>
    </lineage>
</organism>
<keyword evidence="2" id="KW-0540">Nuclease</keyword>
<protein>
    <submittedName>
        <fullName evidence="2">Putative LAGLIDADG homing endonuclease</fullName>
    </submittedName>
</protein>
<gene>
    <name evidence="2" type="primary">orf226</name>
</gene>
<keyword evidence="2" id="KW-0255">Endonuclease</keyword>
<dbReference type="EMBL" id="KM462884">
    <property type="protein sequence ID" value="AIT95383.1"/>
    <property type="molecule type" value="Genomic_DNA"/>
</dbReference>
<keyword evidence="2" id="KW-0934">Plastid</keyword>
<sequence length="226" mass="26230">MMNREYLLEDFRDDHPQGATPLRRSILIGTMLGDSHVKKGRGSVKVEQKERDYAQWLFDQLNPFCTHGGVKRTSRLHRQTGVESFAYRFYTRSHFRSLRTIFYDDHATPPRKRVPREIEPYFDEVALAVFIMDDGYKASQTDGALALTLDGYDRLSEGPLLQAMLWNRFQLEPSVQMNGRSRSGRSQWKLYFGADQYDRLHRLISPTISQVPVMATKKLSIVRQAP</sequence>
<keyword evidence="2" id="KW-0150">Chloroplast</keyword>
<name>A0A097KQC1_BOTBR</name>
<evidence type="ECO:0000313" key="2">
    <source>
        <dbReference type="EMBL" id="AIT95383.1"/>
    </source>
</evidence>
<proteinExistence type="predicted"/>
<dbReference type="AlphaFoldDB" id="A0A097KQC1"/>
<dbReference type="InterPro" id="IPR027434">
    <property type="entry name" value="Homing_endonucl"/>
</dbReference>
<accession>A0A097KQC1</accession>
<dbReference type="SUPFAM" id="SSF55608">
    <property type="entry name" value="Homing endonucleases"/>
    <property type="match status" value="1"/>
</dbReference>
<dbReference type="GeneID" id="22160943"/>
<dbReference type="InterPro" id="IPR004860">
    <property type="entry name" value="LAGLIDADG_dom"/>
</dbReference>
<dbReference type="RefSeq" id="YP_009106491.1">
    <property type="nucleotide sequence ID" value="NC_025545.1"/>
</dbReference>
<dbReference type="Gene3D" id="3.10.28.10">
    <property type="entry name" value="Homing endonucleases"/>
    <property type="match status" value="2"/>
</dbReference>
<reference evidence="2" key="1">
    <citation type="journal article" date="2014" name="BMC Evol. Biol.">
        <title>Chloroplast phylogenomic analysis resolves deep-level relationships within the green algal class Trebouxiophyceae.</title>
        <authorList>
            <person name="Lemieux C."/>
            <person name="Otis C."/>
            <person name="Turmel M."/>
        </authorList>
    </citation>
    <scope>NUCLEOTIDE SEQUENCE</scope>
</reference>
<dbReference type="GO" id="GO:0004519">
    <property type="term" value="F:endonuclease activity"/>
    <property type="evidence" value="ECO:0007669"/>
    <property type="project" value="UniProtKB-KW"/>
</dbReference>
<feature type="domain" description="Homing endonuclease LAGLIDADG" evidence="1">
    <location>
        <begin position="24"/>
        <end position="197"/>
    </location>
</feature>
<geneLocation type="chloroplast" evidence="2"/>